<dbReference type="InterPro" id="IPR052934">
    <property type="entry name" value="Methyl-DNA_Rec/Restrict_Enz"/>
</dbReference>
<dbReference type="PANTHER" id="PTHR37291:SF1">
    <property type="entry name" value="TYPE IV METHYL-DIRECTED RESTRICTION ENZYME ECOKMCRB SUBUNIT"/>
    <property type="match status" value="1"/>
</dbReference>
<dbReference type="Gene3D" id="3.40.50.300">
    <property type="entry name" value="P-loop containing nucleotide triphosphate hydrolases"/>
    <property type="match status" value="1"/>
</dbReference>
<dbReference type="PANTHER" id="PTHR37291">
    <property type="entry name" value="5-METHYLCYTOSINE-SPECIFIC RESTRICTION ENZYME B"/>
    <property type="match status" value="1"/>
</dbReference>
<evidence type="ECO:0000259" key="1">
    <source>
        <dbReference type="Pfam" id="PF07728"/>
    </source>
</evidence>
<name>A0A5A7MWX4_9PROT</name>
<dbReference type="EMBL" id="BKCM01000004">
    <property type="protein sequence ID" value="GER00442.1"/>
    <property type="molecule type" value="Genomic_DNA"/>
</dbReference>
<dbReference type="GO" id="GO:0016887">
    <property type="term" value="F:ATP hydrolysis activity"/>
    <property type="evidence" value="ECO:0007669"/>
    <property type="project" value="InterPro"/>
</dbReference>
<dbReference type="AlphaFoldDB" id="A0A5A7MWX4"/>
<organism evidence="2 3">
    <name type="scientific">Iodidimonas gelatinilytica</name>
    <dbReference type="NCBI Taxonomy" id="1236966"/>
    <lineage>
        <taxon>Bacteria</taxon>
        <taxon>Pseudomonadati</taxon>
        <taxon>Pseudomonadota</taxon>
        <taxon>Alphaproteobacteria</taxon>
        <taxon>Iodidimonadales</taxon>
        <taxon>Iodidimonadaceae</taxon>
        <taxon>Iodidimonas</taxon>
    </lineage>
</organism>
<dbReference type="InterPro" id="IPR027417">
    <property type="entry name" value="P-loop_NTPase"/>
</dbReference>
<comment type="caution">
    <text evidence="2">The sequence shown here is derived from an EMBL/GenBank/DDBJ whole genome shotgun (WGS) entry which is preliminary data.</text>
</comment>
<keyword evidence="3" id="KW-1185">Reference proteome</keyword>
<reference evidence="2 3" key="1">
    <citation type="submission" date="2019-09" db="EMBL/GenBank/DDBJ databases">
        <title>NBRP : Genome information of microbial organism related human and environment.</title>
        <authorList>
            <person name="Hattori M."/>
            <person name="Oshima K."/>
            <person name="Inaba H."/>
            <person name="Suda W."/>
            <person name="Sakamoto M."/>
            <person name="Iino T."/>
            <person name="Kitahara M."/>
            <person name="Oshida Y."/>
            <person name="Iida T."/>
            <person name="Kudo T."/>
            <person name="Itoh T."/>
            <person name="Ohkuma M."/>
        </authorList>
    </citation>
    <scope>NUCLEOTIDE SEQUENCE [LARGE SCALE GENOMIC DNA]</scope>
    <source>
        <strain evidence="2 3">Mie-1</strain>
    </source>
</reference>
<dbReference type="Pfam" id="PF07728">
    <property type="entry name" value="AAA_5"/>
    <property type="match status" value="1"/>
</dbReference>
<sequence length="547" mass="63461">MKSKLKNLYKYLIENRKHEVKGWHNAYRKFYGQVGQVRERIKSGEGLSQTDEAFLKQLLYEKNNGIASRGQSVLSKENFQAFIKNKDFISALEQFILTPSKENFRKFDDAWSVQGKSNNPVLVNRVAAACTLEVSTTVDSGKFNQVFNWLIREGIIPAYPAEEDQDWYSKNIFLLKIIKDEFGDELRDHKTDEFYLSQFVWMLYKNLFNPFSLKKQIVKYGAPGTGKTYQARQQTSLLFDIWKEEFAPNSSLTHASQIELVQFHPSFSYEDFMEGLRPVLDGNGTAQLTLQNGVFKEFCRNAGKWEIDICGLGLDRDWESITIDELRPHKEKLSANHWQYIFEISDSSKLVSDAVPPFFFIIDEVNRAELSRVFGELMYCLEYRGIKGSVKTQYANLNNEHTGMLQTDQGYLFFIPSNIYLIGTMNTIDRSVESFDFALRRRFRWEEVTPDTKLLRYHLNQFCKTWVTLADNLEQLNTQIAKEPLLGHDYQIGHAYLMNLKYATSLTVAEVRERVWDDSIRSLLQEYLRGTGKEAELIGSFGKTFGV</sequence>
<evidence type="ECO:0000313" key="3">
    <source>
        <dbReference type="Proteomes" id="UP000325187"/>
    </source>
</evidence>
<dbReference type="SUPFAM" id="SSF52540">
    <property type="entry name" value="P-loop containing nucleoside triphosphate hydrolases"/>
    <property type="match status" value="1"/>
</dbReference>
<dbReference type="GO" id="GO:0005524">
    <property type="term" value="F:ATP binding"/>
    <property type="evidence" value="ECO:0007669"/>
    <property type="project" value="InterPro"/>
</dbReference>
<evidence type="ECO:0000313" key="2">
    <source>
        <dbReference type="EMBL" id="GER00442.1"/>
    </source>
</evidence>
<feature type="domain" description="ATPase dynein-related AAA" evidence="1">
    <location>
        <begin position="221"/>
        <end position="443"/>
    </location>
</feature>
<dbReference type="InterPro" id="IPR011704">
    <property type="entry name" value="ATPase_dyneun-rel_AAA"/>
</dbReference>
<proteinExistence type="predicted"/>
<protein>
    <recommendedName>
        <fullName evidence="1">ATPase dynein-related AAA domain-containing protein</fullName>
    </recommendedName>
</protein>
<dbReference type="Proteomes" id="UP000325187">
    <property type="component" value="Unassembled WGS sequence"/>
</dbReference>
<dbReference type="RefSeq" id="WP_150002028.1">
    <property type="nucleotide sequence ID" value="NZ_BKCM01000004.1"/>
</dbReference>
<gene>
    <name evidence="2" type="ORF">JCM17845_10650</name>
</gene>
<accession>A0A5A7MWX4</accession>